<evidence type="ECO:0000256" key="9">
    <source>
        <dbReference type="SAM" id="Coils"/>
    </source>
</evidence>
<dbReference type="SUPFAM" id="SSF48452">
    <property type="entry name" value="TPR-like"/>
    <property type="match status" value="2"/>
</dbReference>
<dbReference type="InterPro" id="IPR005467">
    <property type="entry name" value="His_kinase_dom"/>
</dbReference>
<dbReference type="InterPro" id="IPR019734">
    <property type="entry name" value="TPR_rpt"/>
</dbReference>
<dbReference type="InterPro" id="IPR036890">
    <property type="entry name" value="HATPase_C_sf"/>
</dbReference>
<feature type="repeat" description="TPR" evidence="8">
    <location>
        <begin position="162"/>
        <end position="195"/>
    </location>
</feature>
<accession>A0A401U5D8</accession>
<keyword evidence="9" id="KW-0175">Coiled coil</keyword>
<dbReference type="SMART" id="SM00387">
    <property type="entry name" value="HATPase_c"/>
    <property type="match status" value="1"/>
</dbReference>
<dbReference type="SMART" id="SM00028">
    <property type="entry name" value="TPR"/>
    <property type="match status" value="5"/>
</dbReference>
<comment type="catalytic activity">
    <reaction evidence="1">
        <text>ATP + protein L-histidine = ADP + protein N-phospho-L-histidine.</text>
        <dbReference type="EC" id="2.7.13.3"/>
    </reaction>
</comment>
<feature type="domain" description="Histidine kinase" evidence="11">
    <location>
        <begin position="436"/>
        <end position="626"/>
    </location>
</feature>
<dbReference type="PANTHER" id="PTHR41523:SF8">
    <property type="entry name" value="ETHYLENE RESPONSE SENSOR PROTEIN"/>
    <property type="match status" value="1"/>
</dbReference>
<dbReference type="AlphaFoldDB" id="A0A401U5D8"/>
<keyword evidence="13" id="KW-1185">Reference proteome</keyword>
<dbReference type="Gene3D" id="3.30.565.10">
    <property type="entry name" value="Histidine kinase-like ATPase, C-terminal domain"/>
    <property type="match status" value="1"/>
</dbReference>
<dbReference type="PANTHER" id="PTHR41523">
    <property type="entry name" value="TWO-COMPONENT SYSTEM SENSOR PROTEIN"/>
    <property type="match status" value="1"/>
</dbReference>
<gene>
    <name evidence="12" type="ORF">SanaruYs_03220</name>
</gene>
<evidence type="ECO:0000256" key="1">
    <source>
        <dbReference type="ARBA" id="ARBA00000085"/>
    </source>
</evidence>
<proteinExistence type="predicted"/>
<evidence type="ECO:0000256" key="8">
    <source>
        <dbReference type="PROSITE-ProRule" id="PRU00339"/>
    </source>
</evidence>
<keyword evidence="10" id="KW-0472">Membrane</keyword>
<feature type="coiled-coil region" evidence="9">
    <location>
        <begin position="364"/>
        <end position="393"/>
    </location>
</feature>
<dbReference type="EMBL" id="BHXQ01000001">
    <property type="protein sequence ID" value="GCC50107.1"/>
    <property type="molecule type" value="Genomic_DNA"/>
</dbReference>
<feature type="transmembrane region" description="Helical" evidence="10">
    <location>
        <begin position="397"/>
        <end position="420"/>
    </location>
</feature>
<dbReference type="Pfam" id="PF07568">
    <property type="entry name" value="HisKA_2"/>
    <property type="match status" value="1"/>
</dbReference>
<evidence type="ECO:0000313" key="12">
    <source>
        <dbReference type="EMBL" id="GCC50107.1"/>
    </source>
</evidence>
<dbReference type="Pfam" id="PF02518">
    <property type="entry name" value="HATPase_c"/>
    <property type="match status" value="1"/>
</dbReference>
<dbReference type="SUPFAM" id="SSF55874">
    <property type="entry name" value="ATPase domain of HSP90 chaperone/DNA topoisomerase II/histidine kinase"/>
    <property type="match status" value="1"/>
</dbReference>
<keyword evidence="10" id="KW-1133">Transmembrane helix</keyword>
<evidence type="ECO:0000256" key="7">
    <source>
        <dbReference type="ARBA" id="ARBA00022840"/>
    </source>
</evidence>
<dbReference type="PROSITE" id="PS50005">
    <property type="entry name" value="TPR"/>
    <property type="match status" value="2"/>
</dbReference>
<sequence length="626" mass="70968">MKGLVPFLLLFSICIPLSGQVKIDSLKDLLNDPKQRDNFKRTAHILSIIGWEFGEMAQPDSAIVYYKRVLLHQNEADKPVLALSYNALGVAFQRRGLFDSSIHYYEGAYLLYNELGDSANSTTVDTNLSGIYKNKGLYEKALEYSFNALEKLERMKPDRALASCYNTIGAIYSNTGDFHKALIYYRKSLNVRKLIGYQKGIGQSLNNIGEVHISLVQYDSALFYLKKSLKIREDIGEKAPVVLNNLGEVQLKLNNYNEAETYFQQSLILQKAAYDQSGQLEALLSILKIKILKGDVTQAEKIIKEIDGLVYQVGSLKYLKQFLELKVKVFDLKKDFKNAFQSSQDLLVIKDSLLTKEKAEALLNMQIRYETEQKEQQIDLLEKEQVLQKLELEKNKLWIEGLIISALLLLVIALLVFLQFKSSQRNKKRNDFLLKELNHRVKNNLQILSSLLTLQSQELTDASAISAVKSSEGRVNAMALIHKKLYTENQNQQINIKEYISELTQYLAQSYGFNNRGLVTHLDIDEIQLEVDKAIPLGLVINELLSNAFKYAFDGKDKPELTVNLNFNGTHALIVLIQDNGSGMPENTESSASFGLKMVRTLVKELKGKMTIKIETGTQILLQIPI</sequence>
<keyword evidence="7" id="KW-0067">ATP-binding</keyword>
<keyword evidence="4" id="KW-0808">Transferase</keyword>
<keyword evidence="5" id="KW-0547">Nucleotide-binding</keyword>
<organism evidence="12 13">
    <name type="scientific">Chryseotalea sanaruensis</name>
    <dbReference type="NCBI Taxonomy" id="2482724"/>
    <lineage>
        <taxon>Bacteria</taxon>
        <taxon>Pseudomonadati</taxon>
        <taxon>Bacteroidota</taxon>
        <taxon>Cytophagia</taxon>
        <taxon>Cytophagales</taxon>
        <taxon>Chryseotaleaceae</taxon>
        <taxon>Chryseotalea</taxon>
    </lineage>
</organism>
<dbReference type="GO" id="GO:0004673">
    <property type="term" value="F:protein histidine kinase activity"/>
    <property type="evidence" value="ECO:0007669"/>
    <property type="project" value="UniProtKB-EC"/>
</dbReference>
<dbReference type="OrthoDB" id="9767435at2"/>
<evidence type="ECO:0000256" key="10">
    <source>
        <dbReference type="SAM" id="Phobius"/>
    </source>
</evidence>
<keyword evidence="6" id="KW-0418">Kinase</keyword>
<evidence type="ECO:0000259" key="11">
    <source>
        <dbReference type="PROSITE" id="PS50109"/>
    </source>
</evidence>
<evidence type="ECO:0000256" key="4">
    <source>
        <dbReference type="ARBA" id="ARBA00022679"/>
    </source>
</evidence>
<dbReference type="InterPro" id="IPR003594">
    <property type="entry name" value="HATPase_dom"/>
</dbReference>
<keyword evidence="3" id="KW-0597">Phosphoprotein</keyword>
<feature type="repeat" description="TPR" evidence="8">
    <location>
        <begin position="240"/>
        <end position="273"/>
    </location>
</feature>
<dbReference type="RefSeq" id="WP_127120759.1">
    <property type="nucleotide sequence ID" value="NZ_BHXQ01000001.1"/>
</dbReference>
<dbReference type="Pfam" id="PF13424">
    <property type="entry name" value="TPR_12"/>
    <property type="match status" value="1"/>
</dbReference>
<evidence type="ECO:0000256" key="6">
    <source>
        <dbReference type="ARBA" id="ARBA00022777"/>
    </source>
</evidence>
<keyword evidence="8" id="KW-0802">TPR repeat</keyword>
<comment type="caution">
    <text evidence="12">The sequence shown here is derived from an EMBL/GenBank/DDBJ whole genome shotgun (WGS) entry which is preliminary data.</text>
</comment>
<dbReference type="EC" id="2.7.13.3" evidence="2"/>
<protein>
    <recommendedName>
        <fullName evidence="2">histidine kinase</fullName>
        <ecNumber evidence="2">2.7.13.3</ecNumber>
    </recommendedName>
</protein>
<evidence type="ECO:0000313" key="13">
    <source>
        <dbReference type="Proteomes" id="UP000288227"/>
    </source>
</evidence>
<dbReference type="InterPro" id="IPR011990">
    <property type="entry name" value="TPR-like_helical_dom_sf"/>
</dbReference>
<dbReference type="GO" id="GO:0005524">
    <property type="term" value="F:ATP binding"/>
    <property type="evidence" value="ECO:0007669"/>
    <property type="project" value="UniProtKB-KW"/>
</dbReference>
<dbReference type="Proteomes" id="UP000288227">
    <property type="component" value="Unassembled WGS sequence"/>
</dbReference>
<dbReference type="Pfam" id="PF13374">
    <property type="entry name" value="TPR_10"/>
    <property type="match status" value="1"/>
</dbReference>
<dbReference type="InterPro" id="IPR011495">
    <property type="entry name" value="Sig_transdc_His_kin_sub2_dim/P"/>
</dbReference>
<reference evidence="12 13" key="1">
    <citation type="submission" date="2018-11" db="EMBL/GenBank/DDBJ databases">
        <title>Chryseotalea sanarue gen. nov., sp., nov., a member of the family Cytophagaceae, isolated from a brackish lake in Hamamatsu Japan.</title>
        <authorList>
            <person name="Maejima Y."/>
            <person name="Iino T."/>
            <person name="Muraguchi Y."/>
            <person name="Fukuda K."/>
            <person name="Ohkuma M."/>
            <person name="Moriuchi R."/>
            <person name="Dohra H."/>
            <person name="Kimbara K."/>
            <person name="Shintani M."/>
        </authorList>
    </citation>
    <scope>NUCLEOTIDE SEQUENCE [LARGE SCALE GENOMIC DNA]</scope>
    <source>
        <strain evidence="12 13">Ys</strain>
    </source>
</reference>
<dbReference type="Gene3D" id="1.25.40.10">
    <property type="entry name" value="Tetratricopeptide repeat domain"/>
    <property type="match status" value="3"/>
</dbReference>
<evidence type="ECO:0000256" key="3">
    <source>
        <dbReference type="ARBA" id="ARBA00022553"/>
    </source>
</evidence>
<name>A0A401U5D8_9BACT</name>
<evidence type="ECO:0000256" key="2">
    <source>
        <dbReference type="ARBA" id="ARBA00012438"/>
    </source>
</evidence>
<evidence type="ECO:0000256" key="5">
    <source>
        <dbReference type="ARBA" id="ARBA00022741"/>
    </source>
</evidence>
<keyword evidence="10" id="KW-0812">Transmembrane</keyword>
<dbReference type="PROSITE" id="PS50109">
    <property type="entry name" value="HIS_KIN"/>
    <property type="match status" value="1"/>
</dbReference>
<dbReference type="Gene3D" id="3.30.450.20">
    <property type="entry name" value="PAS domain"/>
    <property type="match status" value="1"/>
</dbReference>